<protein>
    <recommendedName>
        <fullName evidence="2">Mrr-like domain-containing protein</fullName>
    </recommendedName>
</protein>
<reference evidence="1" key="1">
    <citation type="journal article" date="2020" name="Nature">
        <title>Giant virus diversity and host interactions through global metagenomics.</title>
        <authorList>
            <person name="Schulz F."/>
            <person name="Roux S."/>
            <person name="Paez-Espino D."/>
            <person name="Jungbluth S."/>
            <person name="Walsh D.A."/>
            <person name="Denef V.J."/>
            <person name="McMahon K.D."/>
            <person name="Konstantinidis K.T."/>
            <person name="Eloe-Fadrosh E.A."/>
            <person name="Kyrpides N.C."/>
            <person name="Woyke T."/>
        </authorList>
    </citation>
    <scope>NUCLEOTIDE SEQUENCE</scope>
    <source>
        <strain evidence="1">GVMAG-M-3300025874-2</strain>
    </source>
</reference>
<name>A0A6C0J7I0_9ZZZZ</name>
<dbReference type="EMBL" id="MN740346">
    <property type="protein sequence ID" value="QHU01609.1"/>
    <property type="molecule type" value="Genomic_DNA"/>
</dbReference>
<organism evidence="1">
    <name type="scientific">viral metagenome</name>
    <dbReference type="NCBI Taxonomy" id="1070528"/>
    <lineage>
        <taxon>unclassified sequences</taxon>
        <taxon>metagenomes</taxon>
        <taxon>organismal metagenomes</taxon>
    </lineage>
</organism>
<accession>A0A6C0J7I0</accession>
<sequence length="210" mass="24731">MSTRLFKKIYHTRLMNEQISFLTMIQRSYSKYLQTTSRSNGKVNIIHKWIKNQLSSFYEESRYVLSADTFIPACNARGSKNTDIVVFDKITNKYILGVCVKYVCSSYSKNRNNYLEGMIGEAITIKKANPGIKLISFNIFPSECPHYDKNGKIRRFESINYDNHLKIYESYISDRFYDELIIYQLDIDYEKHKIIGLNRNTPYVNFSNLI</sequence>
<proteinExistence type="predicted"/>
<evidence type="ECO:0000313" key="1">
    <source>
        <dbReference type="EMBL" id="QHU01609.1"/>
    </source>
</evidence>
<evidence type="ECO:0008006" key="2">
    <source>
        <dbReference type="Google" id="ProtNLM"/>
    </source>
</evidence>
<dbReference type="AlphaFoldDB" id="A0A6C0J7I0"/>